<keyword evidence="3" id="KW-0813">Transport</keyword>
<keyword evidence="6" id="KW-0472">Membrane</keyword>
<keyword evidence="11" id="KW-1185">Reference proteome</keyword>
<dbReference type="GO" id="GO:0009279">
    <property type="term" value="C:cell outer membrane"/>
    <property type="evidence" value="ECO:0007669"/>
    <property type="project" value="UniProtKB-SubCell"/>
</dbReference>
<evidence type="ECO:0000256" key="6">
    <source>
        <dbReference type="ARBA" id="ARBA00023136"/>
    </source>
</evidence>
<gene>
    <name evidence="10" type="ORF">SAMN05444483_101133</name>
</gene>
<dbReference type="EMBL" id="FQVT01000001">
    <property type="protein sequence ID" value="SHF44484.1"/>
    <property type="molecule type" value="Genomic_DNA"/>
</dbReference>
<proteinExistence type="inferred from homology"/>
<dbReference type="SUPFAM" id="SSF56954">
    <property type="entry name" value="Outer membrane efflux proteins (OEP)"/>
    <property type="match status" value="1"/>
</dbReference>
<keyword evidence="5" id="KW-0812">Transmembrane</keyword>
<evidence type="ECO:0000256" key="7">
    <source>
        <dbReference type="ARBA" id="ARBA00023237"/>
    </source>
</evidence>
<evidence type="ECO:0000256" key="5">
    <source>
        <dbReference type="ARBA" id="ARBA00022692"/>
    </source>
</evidence>
<accession>A0A1M5BPM5</accession>
<dbReference type="PANTHER" id="PTHR30026">
    <property type="entry name" value="OUTER MEMBRANE PROTEIN TOLC"/>
    <property type="match status" value="1"/>
</dbReference>
<dbReference type="AlphaFoldDB" id="A0A1M5BPM5"/>
<protein>
    <submittedName>
        <fullName evidence="10">Outer membrane protein TolC</fullName>
    </submittedName>
</protein>
<dbReference type="GO" id="GO:0015562">
    <property type="term" value="F:efflux transmembrane transporter activity"/>
    <property type="evidence" value="ECO:0007669"/>
    <property type="project" value="InterPro"/>
</dbReference>
<dbReference type="STRING" id="1073325.SAMN05444483_101133"/>
<evidence type="ECO:0000256" key="2">
    <source>
        <dbReference type="ARBA" id="ARBA00007613"/>
    </source>
</evidence>
<keyword evidence="9" id="KW-0732">Signal</keyword>
<dbReference type="InterPro" id="IPR051906">
    <property type="entry name" value="TolC-like"/>
</dbReference>
<evidence type="ECO:0000313" key="11">
    <source>
        <dbReference type="Proteomes" id="UP000183945"/>
    </source>
</evidence>
<evidence type="ECO:0000313" key="10">
    <source>
        <dbReference type="EMBL" id="SHF44484.1"/>
    </source>
</evidence>
<dbReference type="GO" id="GO:0015288">
    <property type="term" value="F:porin activity"/>
    <property type="evidence" value="ECO:0007669"/>
    <property type="project" value="TreeGrafter"/>
</dbReference>
<comment type="similarity">
    <text evidence="2">Belongs to the outer membrane factor (OMF) (TC 1.B.17) family.</text>
</comment>
<dbReference type="OrthoDB" id="1674454at2"/>
<dbReference type="Gene3D" id="1.20.1600.10">
    <property type="entry name" value="Outer membrane efflux proteins (OEP)"/>
    <property type="match status" value="1"/>
</dbReference>
<sequence length="466" mass="52689">MKRKLSCLGIIMIFLLDTPIQAQSFIEAILKEPIQKAITESTEVDIQQMQAENTQFDMEIVKGKRLPQISFSGGYGFLYSQLSPKFPTQYLPISGTPFLEDPLVSNFQTQVFLGSLSARQLIFAGNQINSGIKALKEKQKAERFLAEAGKEEIAKEVITTFDQLMLLNEVDKLIEDSEKRLETEHKKVLKAIENGLAIPYDRDKVKLAMLELKEKQLEAEGNRNVLLAKLGYLTRMSEQELQATAYELKTFMISTASLDAEKRIELKALEAGKKAKEFAYKKEKGSFFPKVFAFGNLAYLNAFDTSIDFKDVPIAGDVTLEAEHIRMEPAAAVGVGLQWDLFKGGENNKNIKKAEIELEISEAKLKDSREKFELLLFKNQSDLQTAEQKVLVAGQRVKIAENNLQLATKQYHAGLVDLTERLESENDYYKVNLNYYNQILNQRAATIELLLATGELLDKIYSKNEN</sequence>
<evidence type="ECO:0000256" key="3">
    <source>
        <dbReference type="ARBA" id="ARBA00022448"/>
    </source>
</evidence>
<feature type="coiled-coil region" evidence="8">
    <location>
        <begin position="167"/>
        <end position="220"/>
    </location>
</feature>
<keyword evidence="8" id="KW-0175">Coiled coil</keyword>
<name>A0A1M5BPM5_SALEC</name>
<reference evidence="11" key="1">
    <citation type="submission" date="2016-11" db="EMBL/GenBank/DDBJ databases">
        <authorList>
            <person name="Varghese N."/>
            <person name="Submissions S."/>
        </authorList>
    </citation>
    <scope>NUCLEOTIDE SEQUENCE [LARGE SCALE GENOMIC DNA]</scope>
    <source>
        <strain evidence="11">DSM 24579</strain>
    </source>
</reference>
<comment type="subcellular location">
    <subcellularLocation>
        <location evidence="1">Cell outer membrane</location>
    </subcellularLocation>
</comment>
<keyword evidence="4" id="KW-1134">Transmembrane beta strand</keyword>
<evidence type="ECO:0000256" key="1">
    <source>
        <dbReference type="ARBA" id="ARBA00004442"/>
    </source>
</evidence>
<dbReference type="PANTHER" id="PTHR30026:SF20">
    <property type="entry name" value="OUTER MEMBRANE PROTEIN TOLC"/>
    <property type="match status" value="1"/>
</dbReference>
<evidence type="ECO:0000256" key="4">
    <source>
        <dbReference type="ARBA" id="ARBA00022452"/>
    </source>
</evidence>
<evidence type="ECO:0000256" key="9">
    <source>
        <dbReference type="SAM" id="SignalP"/>
    </source>
</evidence>
<dbReference type="GO" id="GO:1990281">
    <property type="term" value="C:efflux pump complex"/>
    <property type="evidence" value="ECO:0007669"/>
    <property type="project" value="TreeGrafter"/>
</dbReference>
<dbReference type="InterPro" id="IPR003423">
    <property type="entry name" value="OMP_efflux"/>
</dbReference>
<dbReference type="RefSeq" id="WP_072875725.1">
    <property type="nucleotide sequence ID" value="NZ_FQVT01000001.1"/>
</dbReference>
<dbReference type="Pfam" id="PF02321">
    <property type="entry name" value="OEP"/>
    <property type="match status" value="1"/>
</dbReference>
<keyword evidence="7" id="KW-0998">Cell outer membrane</keyword>
<feature type="chain" id="PRO_5012838539" evidence="9">
    <location>
        <begin position="23"/>
        <end position="466"/>
    </location>
</feature>
<feature type="signal peptide" evidence="9">
    <location>
        <begin position="1"/>
        <end position="22"/>
    </location>
</feature>
<evidence type="ECO:0000256" key="8">
    <source>
        <dbReference type="SAM" id="Coils"/>
    </source>
</evidence>
<dbReference type="Proteomes" id="UP000183945">
    <property type="component" value="Unassembled WGS sequence"/>
</dbReference>
<organism evidence="10 11">
    <name type="scientific">Salegentibacter echinorum</name>
    <dbReference type="NCBI Taxonomy" id="1073325"/>
    <lineage>
        <taxon>Bacteria</taxon>
        <taxon>Pseudomonadati</taxon>
        <taxon>Bacteroidota</taxon>
        <taxon>Flavobacteriia</taxon>
        <taxon>Flavobacteriales</taxon>
        <taxon>Flavobacteriaceae</taxon>
        <taxon>Salegentibacter</taxon>
    </lineage>
</organism>